<comment type="caution">
    <text evidence="1">The sequence shown here is derived from an EMBL/GenBank/DDBJ whole genome shotgun (WGS) entry which is preliminary data.</text>
</comment>
<name>A0A2T9YNU0_9FUNG</name>
<protein>
    <submittedName>
        <fullName evidence="1">Uncharacterized protein</fullName>
    </submittedName>
</protein>
<evidence type="ECO:0000313" key="2">
    <source>
        <dbReference type="Proteomes" id="UP000245383"/>
    </source>
</evidence>
<dbReference type="GO" id="GO:0000278">
    <property type="term" value="P:mitotic cell cycle"/>
    <property type="evidence" value="ECO:0007669"/>
    <property type="project" value="InterPro"/>
</dbReference>
<gene>
    <name evidence="1" type="ORF">BB561_002876</name>
</gene>
<accession>A0A2T9YNU0</accession>
<dbReference type="OrthoDB" id="5570590at2759"/>
<dbReference type="GO" id="GO:0072686">
    <property type="term" value="C:mitotic spindle"/>
    <property type="evidence" value="ECO:0007669"/>
    <property type="project" value="InterPro"/>
</dbReference>
<dbReference type="Pfam" id="PF08654">
    <property type="entry name" value="DASH_Dad2"/>
    <property type="match status" value="1"/>
</dbReference>
<proteinExistence type="predicted"/>
<reference evidence="1 2" key="1">
    <citation type="journal article" date="2018" name="MBio">
        <title>Comparative Genomics Reveals the Core Gene Toolbox for the Fungus-Insect Symbiosis.</title>
        <authorList>
            <person name="Wang Y."/>
            <person name="Stata M."/>
            <person name="Wang W."/>
            <person name="Stajich J.E."/>
            <person name="White M.M."/>
            <person name="Moncalvo J.M."/>
        </authorList>
    </citation>
    <scope>NUCLEOTIDE SEQUENCE [LARGE SCALE GENOMIC DNA]</scope>
    <source>
        <strain evidence="1 2">SWE-8-4</strain>
    </source>
</reference>
<organism evidence="1 2">
    <name type="scientific">Smittium simulii</name>
    <dbReference type="NCBI Taxonomy" id="133385"/>
    <lineage>
        <taxon>Eukaryota</taxon>
        <taxon>Fungi</taxon>
        <taxon>Fungi incertae sedis</taxon>
        <taxon>Zoopagomycota</taxon>
        <taxon>Kickxellomycotina</taxon>
        <taxon>Harpellomycetes</taxon>
        <taxon>Harpellales</taxon>
        <taxon>Legeriomycetaceae</taxon>
        <taxon>Smittium</taxon>
    </lineage>
</organism>
<keyword evidence="2" id="KW-1185">Reference proteome</keyword>
<dbReference type="Proteomes" id="UP000245383">
    <property type="component" value="Unassembled WGS sequence"/>
</dbReference>
<dbReference type="AlphaFoldDB" id="A0A2T9YNU0"/>
<sequence>MSALQEKTQELSFLLELRNSSNKTVELLSKIQKQLDTFEQHQASMLQVAANWMNIFELAKLVDIKEADTQTLDSADISDTAEQVLLIPLSQSENSVYNSVNALKVLILNQG</sequence>
<evidence type="ECO:0000313" key="1">
    <source>
        <dbReference type="EMBL" id="PVU94010.1"/>
    </source>
</evidence>
<dbReference type="EMBL" id="MBFR01000104">
    <property type="protein sequence ID" value="PVU94010.1"/>
    <property type="molecule type" value="Genomic_DNA"/>
</dbReference>
<dbReference type="InterPro" id="IPR013963">
    <property type="entry name" value="DASH_Dad2"/>
</dbReference>
<dbReference type="GO" id="GO:0042729">
    <property type="term" value="C:DASH complex"/>
    <property type="evidence" value="ECO:0007669"/>
    <property type="project" value="InterPro"/>
</dbReference>